<feature type="transmembrane region" description="Helical" evidence="6">
    <location>
        <begin position="129"/>
        <end position="148"/>
    </location>
</feature>
<dbReference type="STRING" id="1888995.BD935_03085"/>
<evidence type="ECO:0000256" key="2">
    <source>
        <dbReference type="ARBA" id="ARBA00022475"/>
    </source>
</evidence>
<comment type="subcellular location">
    <subcellularLocation>
        <location evidence="1">Cell membrane</location>
        <topology evidence="1">Multi-pass membrane protein</topology>
    </subcellularLocation>
</comment>
<feature type="transmembrane region" description="Helical" evidence="6">
    <location>
        <begin position="705"/>
        <end position="724"/>
    </location>
</feature>
<feature type="transmembrane region" description="Helical" evidence="6">
    <location>
        <begin position="229"/>
        <end position="249"/>
    </location>
</feature>
<feature type="transmembrane region" description="Helical" evidence="6">
    <location>
        <begin position="1093"/>
        <end position="1115"/>
    </location>
</feature>
<protein>
    <recommendedName>
        <fullName evidence="9">Branched-chain amino acid ABC transporter permease</fullName>
    </recommendedName>
</protein>
<keyword evidence="3 6" id="KW-0812">Transmembrane</keyword>
<feature type="transmembrane region" description="Helical" evidence="6">
    <location>
        <begin position="996"/>
        <end position="1015"/>
    </location>
</feature>
<feature type="transmembrane region" description="Helical" evidence="6">
    <location>
        <begin position="351"/>
        <end position="371"/>
    </location>
</feature>
<keyword evidence="2" id="KW-1003">Cell membrane</keyword>
<feature type="transmembrane region" description="Helical" evidence="6">
    <location>
        <begin position="383"/>
        <end position="408"/>
    </location>
</feature>
<accession>A0A1J5T6P4</accession>
<feature type="transmembrane region" description="Helical" evidence="6">
    <location>
        <begin position="970"/>
        <end position="989"/>
    </location>
</feature>
<dbReference type="AlphaFoldDB" id="A0A1J5T6P4"/>
<dbReference type="Proteomes" id="UP000183080">
    <property type="component" value="Unassembled WGS sequence"/>
</dbReference>
<dbReference type="PANTHER" id="PTHR30482:SF1">
    <property type="entry name" value="BRANCHED-CHAIN AMINO ACID TRANSPORT PERMEASE PROTEIN LIVM-RELATED"/>
    <property type="match status" value="1"/>
</dbReference>
<feature type="transmembrane region" description="Helical" evidence="6">
    <location>
        <begin position="731"/>
        <end position="751"/>
    </location>
</feature>
<feature type="transmembrane region" description="Helical" evidence="6">
    <location>
        <begin position="1065"/>
        <end position="1081"/>
    </location>
</feature>
<feature type="transmembrane region" description="Helical" evidence="6">
    <location>
        <begin position="89"/>
        <end position="109"/>
    </location>
</feature>
<dbReference type="CDD" id="cd06581">
    <property type="entry name" value="TM_PBP1_LivM_like"/>
    <property type="match status" value="1"/>
</dbReference>
<evidence type="ECO:0000256" key="6">
    <source>
        <dbReference type="SAM" id="Phobius"/>
    </source>
</evidence>
<feature type="transmembrane region" description="Helical" evidence="6">
    <location>
        <begin position="160"/>
        <end position="178"/>
    </location>
</feature>
<name>A0A1J5T6P4_9ARCH</name>
<evidence type="ECO:0000256" key="5">
    <source>
        <dbReference type="ARBA" id="ARBA00023136"/>
    </source>
</evidence>
<comment type="caution">
    <text evidence="7">The sequence shown here is derived from an EMBL/GenBank/DDBJ whole genome shotgun (WGS) entry which is preliminary data.</text>
</comment>
<keyword evidence="4 6" id="KW-1133">Transmembrane helix</keyword>
<dbReference type="PANTHER" id="PTHR30482">
    <property type="entry name" value="HIGH-AFFINITY BRANCHED-CHAIN AMINO ACID TRANSPORT SYSTEM PERMEASE"/>
    <property type="match status" value="1"/>
</dbReference>
<feature type="transmembrane region" description="Helical" evidence="6">
    <location>
        <begin position="763"/>
        <end position="783"/>
    </location>
</feature>
<feature type="transmembrane region" description="Helical" evidence="6">
    <location>
        <begin position="677"/>
        <end position="693"/>
    </location>
</feature>
<feature type="transmembrane region" description="Helical" evidence="6">
    <location>
        <begin position="428"/>
        <end position="447"/>
    </location>
</feature>
<feature type="transmembrane region" description="Helical" evidence="6">
    <location>
        <begin position="889"/>
        <end position="912"/>
    </location>
</feature>
<dbReference type="CDD" id="cd06582">
    <property type="entry name" value="TM_PBP1_LivH_like"/>
    <property type="match status" value="1"/>
</dbReference>
<evidence type="ECO:0000256" key="4">
    <source>
        <dbReference type="ARBA" id="ARBA00022989"/>
    </source>
</evidence>
<feature type="transmembrane region" description="Helical" evidence="6">
    <location>
        <begin position="945"/>
        <end position="964"/>
    </location>
</feature>
<evidence type="ECO:0008006" key="9">
    <source>
        <dbReference type="Google" id="ProtNLM"/>
    </source>
</evidence>
<dbReference type="GO" id="GO:0005886">
    <property type="term" value="C:plasma membrane"/>
    <property type="evidence" value="ECO:0007669"/>
    <property type="project" value="UniProtKB-SubCell"/>
</dbReference>
<feature type="transmembrane region" description="Helical" evidence="6">
    <location>
        <begin position="790"/>
        <end position="808"/>
    </location>
</feature>
<sequence length="1166" mass="129212">MIKADLINFWNSLSIVRQRVILGFIFFLDSYLGLTYGRGSLNFVDLILGGNLPSDFVWLLQTFQMICIGFYFVKILFENVPPSRTRTAIMCMSPFLLILHVLFSLNILLSGQGLVANLSFNIGTIGISTLTWSSTYLAIAVGCTLTYSVQRYGNFAQSEFFMLGMYVGIAFMWMDWLYPISEAPADDTLVWSLFAYVVVGAFILTGIAGIIIDRLVFKGFRDSKSSPDVMMIASLGVAMILRSLVYLRFGSNTKRLVPDKDWMSGEQRWEIPTYIVKLNLGNLSWPVIDSGTANYPYDNAFLPIIIFISVFLLVLLLNYTRLGRRMRAVADNPELAASSGINVERVQMTSAFLSAGISGLGGAVFGLTVLFTPKTAFTLLLPAFAVIVLGTIGSVRGAIVASLIIGFVRAISEPVLSGIGNPLERTNYYALAGVTPYAIIIAILLIMPEGIGKAYQEWNIERIRKRASNKVKRDSNRSSILGVLFGWAGAHQIDQGRSSRGVTMLVLSISSLVLGKSLSFIRDNSFAGKGTVQPPEDLNSSMHADWISVVEREQTFIEFLGIFGDILWPWVPIFIWLFAIYESYLIYHNKYVDLLHKPKSIIIDYVDSINLQISNFIVSAQSKFAVTSGGTKYVDKINDVASKYGSVVNDKLGQVSSNFFNYIGAEHGRESESGSRVMFAALLLFLIYIVYWLPSITDFTKLLQVSNFLVTLSIFLLLAFSLNIHTGMTGLVNFGVIFFVAVGAIIVGVLTAPSDKFGYDWDIIPAVIVAVIFGALFGWLLAYPTARLRTDYFAIITISLGEIVRILLMGEPLLRTGANVSAVGVQNYPLPLQKWWFCGDETPVSSQGTEYSPSACASNAELVPDSPARKAVEYFEMIGLDLEGKAVPYMFLLSVITFTSALVVWWLLNILFNSPWGRILRSIREDEEVAQHHGHDVFTHKARSLALGGAIAALAGAFWAWKLTGFQPSFMSPAKSTFLVWAAFIIGGAGNNRGMLIGAMLITLTEFLFNVLVAAQSSPDLALGDTAKAIDENFVWMVESPLEISSYFLLFSLILFIFRRYSASETLFWFSFIFMACHLMFDQRSIDLVFPEVLGGIQVQMTYVKLMLIGLLIMVSLKYNPKGLLPEVPYRPERPVVSASFSKNQAIAAIPDYDELNDEEVNSDDE</sequence>
<dbReference type="InterPro" id="IPR001851">
    <property type="entry name" value="ABC_transp_permease"/>
</dbReference>
<evidence type="ECO:0000256" key="1">
    <source>
        <dbReference type="ARBA" id="ARBA00004651"/>
    </source>
</evidence>
<keyword evidence="5 6" id="KW-0472">Membrane</keyword>
<feature type="transmembrane region" description="Helical" evidence="6">
    <location>
        <begin position="56"/>
        <end position="77"/>
    </location>
</feature>
<dbReference type="InterPro" id="IPR043428">
    <property type="entry name" value="LivM-like"/>
</dbReference>
<feature type="transmembrane region" description="Helical" evidence="6">
    <location>
        <begin position="566"/>
        <end position="587"/>
    </location>
</feature>
<dbReference type="Pfam" id="PF02653">
    <property type="entry name" value="BPD_transp_2"/>
    <property type="match status" value="2"/>
</dbReference>
<feature type="transmembrane region" description="Helical" evidence="6">
    <location>
        <begin position="1035"/>
        <end position="1058"/>
    </location>
</feature>
<evidence type="ECO:0000313" key="7">
    <source>
        <dbReference type="EMBL" id="OIR16543.1"/>
    </source>
</evidence>
<evidence type="ECO:0000313" key="8">
    <source>
        <dbReference type="Proteomes" id="UP000183080"/>
    </source>
</evidence>
<dbReference type="EMBL" id="MIZA01000024">
    <property type="protein sequence ID" value="OIR16543.1"/>
    <property type="molecule type" value="Genomic_DNA"/>
</dbReference>
<feature type="transmembrane region" description="Helical" evidence="6">
    <location>
        <begin position="300"/>
        <end position="319"/>
    </location>
</feature>
<dbReference type="GO" id="GO:0015658">
    <property type="term" value="F:branched-chain amino acid transmembrane transporter activity"/>
    <property type="evidence" value="ECO:0007669"/>
    <property type="project" value="InterPro"/>
</dbReference>
<proteinExistence type="predicted"/>
<evidence type="ECO:0000256" key="3">
    <source>
        <dbReference type="ARBA" id="ARBA00022692"/>
    </source>
</evidence>
<organism evidence="7 8">
    <name type="scientific">Marine Group III euryarchaeote CG-Epi1</name>
    <dbReference type="NCBI Taxonomy" id="1888995"/>
    <lineage>
        <taxon>Archaea</taxon>
        <taxon>Methanobacteriati</taxon>
        <taxon>Thermoplasmatota</taxon>
        <taxon>Thermoplasmata</taxon>
        <taxon>Candidatus Thermoprofundales</taxon>
    </lineage>
</organism>
<reference evidence="7 8" key="1">
    <citation type="submission" date="2016-08" db="EMBL/GenBank/DDBJ databases">
        <title>New Insights into Marine Group III Euryarchaeota, from dark to light.</title>
        <authorList>
            <person name="Haro-Moreno J.M."/>
            <person name="Rodriguez-Valera F."/>
            <person name="Lopez-Garcia P."/>
            <person name="Moreira D."/>
            <person name="Martin-Cuadrado A.B."/>
        </authorList>
    </citation>
    <scope>NUCLEOTIDE SEQUENCE [LARGE SCALE GENOMIC DNA]</scope>
    <source>
        <strain evidence="7">CG-Epi1</strain>
    </source>
</reference>
<feature type="transmembrane region" description="Helical" evidence="6">
    <location>
        <begin position="20"/>
        <end position="36"/>
    </location>
</feature>
<gene>
    <name evidence="7" type="ORF">BD935_03085</name>
</gene>
<feature type="transmembrane region" description="Helical" evidence="6">
    <location>
        <begin position="190"/>
        <end position="217"/>
    </location>
</feature>